<dbReference type="EMBL" id="KL481436">
    <property type="protein sequence ID" value="KFO08136.1"/>
    <property type="molecule type" value="Genomic_DNA"/>
</dbReference>
<sequence>GSALLNLPESFSWLPQSPRGCWAWVRPSYRCTER</sequence>
<name>A0A087V694_BALRE</name>
<evidence type="ECO:0000313" key="2">
    <source>
        <dbReference type="Proteomes" id="UP000053309"/>
    </source>
</evidence>
<accession>A0A087V694</accession>
<proteinExistence type="predicted"/>
<dbReference type="AlphaFoldDB" id="A0A087V694"/>
<organism evidence="1 2">
    <name type="scientific">Balearica regulorum gibbericeps</name>
    <name type="common">East African grey crowned-crane</name>
    <dbReference type="NCBI Taxonomy" id="100784"/>
    <lineage>
        <taxon>Eukaryota</taxon>
        <taxon>Metazoa</taxon>
        <taxon>Chordata</taxon>
        <taxon>Craniata</taxon>
        <taxon>Vertebrata</taxon>
        <taxon>Euteleostomi</taxon>
        <taxon>Archelosauria</taxon>
        <taxon>Archosauria</taxon>
        <taxon>Dinosauria</taxon>
        <taxon>Saurischia</taxon>
        <taxon>Theropoda</taxon>
        <taxon>Coelurosauria</taxon>
        <taxon>Aves</taxon>
        <taxon>Neognathae</taxon>
        <taxon>Neoaves</taxon>
        <taxon>Gruiformes</taxon>
        <taxon>Gruidae</taxon>
        <taxon>Balearica</taxon>
    </lineage>
</organism>
<feature type="non-terminal residue" evidence="1">
    <location>
        <position position="1"/>
    </location>
</feature>
<reference evidence="1 2" key="1">
    <citation type="submission" date="2014-04" db="EMBL/GenBank/DDBJ databases">
        <title>Genome evolution of avian class.</title>
        <authorList>
            <person name="Zhang G."/>
            <person name="Li C."/>
        </authorList>
    </citation>
    <scope>NUCLEOTIDE SEQUENCE [LARGE SCALE GENOMIC DNA]</scope>
    <source>
        <strain evidence="1">BGI_N312</strain>
    </source>
</reference>
<gene>
    <name evidence="1" type="ORF">N312_09007</name>
</gene>
<dbReference type="Proteomes" id="UP000053309">
    <property type="component" value="Unassembled WGS sequence"/>
</dbReference>
<protein>
    <submittedName>
        <fullName evidence="1">Uncharacterized protein</fullName>
    </submittedName>
</protein>
<keyword evidence="2" id="KW-1185">Reference proteome</keyword>
<feature type="non-terminal residue" evidence="1">
    <location>
        <position position="34"/>
    </location>
</feature>
<evidence type="ECO:0000313" key="1">
    <source>
        <dbReference type="EMBL" id="KFO08136.1"/>
    </source>
</evidence>